<evidence type="ECO:0000313" key="4">
    <source>
        <dbReference type="EMBL" id="KAK7102455.1"/>
    </source>
</evidence>
<proteinExistence type="predicted"/>
<protein>
    <submittedName>
        <fullName evidence="4">Uncharacterized protein</fullName>
    </submittedName>
</protein>
<name>A0AAN9GD38_9CAEN</name>
<dbReference type="AlphaFoldDB" id="A0AAN9GD38"/>
<reference evidence="4 5" key="1">
    <citation type="submission" date="2024-02" db="EMBL/GenBank/DDBJ databases">
        <title>Chromosome-scale genome assembly of the rough periwinkle Littorina saxatilis.</title>
        <authorList>
            <person name="De Jode A."/>
            <person name="Faria R."/>
            <person name="Formenti G."/>
            <person name="Sims Y."/>
            <person name="Smith T.P."/>
            <person name="Tracey A."/>
            <person name="Wood J.M.D."/>
            <person name="Zagrodzka Z.B."/>
            <person name="Johannesson K."/>
            <person name="Butlin R.K."/>
            <person name="Leder E.H."/>
        </authorList>
    </citation>
    <scope>NUCLEOTIDE SEQUENCE [LARGE SCALE GENOMIC DNA]</scope>
    <source>
        <strain evidence="4">Snail1</strain>
        <tissue evidence="4">Muscle</tissue>
    </source>
</reference>
<keyword evidence="2" id="KW-1133">Transmembrane helix</keyword>
<keyword evidence="3" id="KW-0732">Signal</keyword>
<evidence type="ECO:0000313" key="5">
    <source>
        <dbReference type="Proteomes" id="UP001374579"/>
    </source>
</evidence>
<feature type="region of interest" description="Disordered" evidence="1">
    <location>
        <begin position="469"/>
        <end position="524"/>
    </location>
</feature>
<evidence type="ECO:0000256" key="2">
    <source>
        <dbReference type="SAM" id="Phobius"/>
    </source>
</evidence>
<feature type="chain" id="PRO_5042921719" evidence="3">
    <location>
        <begin position="26"/>
        <end position="524"/>
    </location>
</feature>
<keyword evidence="5" id="KW-1185">Reference proteome</keyword>
<feature type="compositionally biased region" description="Pro residues" evidence="1">
    <location>
        <begin position="497"/>
        <end position="513"/>
    </location>
</feature>
<dbReference type="EMBL" id="JBAMIC010000010">
    <property type="protein sequence ID" value="KAK7102455.1"/>
    <property type="molecule type" value="Genomic_DNA"/>
</dbReference>
<keyword evidence="2" id="KW-0812">Transmembrane</keyword>
<gene>
    <name evidence="4" type="ORF">V1264_020670</name>
</gene>
<feature type="transmembrane region" description="Helical" evidence="2">
    <location>
        <begin position="366"/>
        <end position="388"/>
    </location>
</feature>
<feature type="compositionally biased region" description="Polar residues" evidence="1">
    <location>
        <begin position="474"/>
        <end position="484"/>
    </location>
</feature>
<dbReference type="PROSITE" id="PS51257">
    <property type="entry name" value="PROKAR_LIPOPROTEIN"/>
    <property type="match status" value="1"/>
</dbReference>
<dbReference type="Proteomes" id="UP001374579">
    <property type="component" value="Unassembled WGS sequence"/>
</dbReference>
<comment type="caution">
    <text evidence="4">The sequence shown here is derived from an EMBL/GenBank/DDBJ whole genome shotgun (WGS) entry which is preliminary data.</text>
</comment>
<evidence type="ECO:0000256" key="3">
    <source>
        <dbReference type="SAM" id="SignalP"/>
    </source>
</evidence>
<accession>A0AAN9GD38</accession>
<sequence>MAMGTKKETCLSLAALLLALTSCLAKSPDAIQVVGGGSNERFNLMPGSDVVTYRVIMPDREACPTPSLNTTAFDWKVQFTVNSSKHDAMICVDFGRLKLTGNSTKFTVNSGRWSDYMLSPSRYPLNRKSMSPLYRKFMSTVKCSKDGDEVTLMFHSDCDGNLKDYFSSWIYVYYQTSSHPVYHLDGNCKHKYRMTSSSMQVTVRSYIWNDVSNETLPQDCTLKLSYTSYVYSHNDAKLCTKWTFQQTACQLSARQKQGHSLIDTDVSDLYGATIADCQTGFNAAKLATCQRHSLLRELIIGARREQDGKIPQTEEKEDGALFFEMEVTMVVEERKQETYEPGDYSSPDVFDDTETESEAFDFNGNLFFKTLAAVAFLIGVCSCLCSICRKKAKNQQAQFPGAPYAASVLRTPEHMPGSSAPAPQSIAMQPLMGPGNNAQSYTSYPIWVPNGNATEAGRLELDRIAAAAPPPSYTDVTSGGSQPHASPRPPYAASTELPPPPFSPSPSVPPAAPPAYNDLYPSNN</sequence>
<feature type="region of interest" description="Disordered" evidence="1">
    <location>
        <begin position="412"/>
        <end position="434"/>
    </location>
</feature>
<keyword evidence="2" id="KW-0472">Membrane</keyword>
<feature type="signal peptide" evidence="3">
    <location>
        <begin position="1"/>
        <end position="25"/>
    </location>
</feature>
<organism evidence="4 5">
    <name type="scientific">Littorina saxatilis</name>
    <dbReference type="NCBI Taxonomy" id="31220"/>
    <lineage>
        <taxon>Eukaryota</taxon>
        <taxon>Metazoa</taxon>
        <taxon>Spiralia</taxon>
        <taxon>Lophotrochozoa</taxon>
        <taxon>Mollusca</taxon>
        <taxon>Gastropoda</taxon>
        <taxon>Caenogastropoda</taxon>
        <taxon>Littorinimorpha</taxon>
        <taxon>Littorinoidea</taxon>
        <taxon>Littorinidae</taxon>
        <taxon>Littorina</taxon>
    </lineage>
</organism>
<evidence type="ECO:0000256" key="1">
    <source>
        <dbReference type="SAM" id="MobiDB-lite"/>
    </source>
</evidence>